<evidence type="ECO:0000313" key="1">
    <source>
        <dbReference type="EMBL" id="CAJ1937443.1"/>
    </source>
</evidence>
<proteinExistence type="predicted"/>
<dbReference type="AlphaFoldDB" id="A0AAD2FKA4"/>
<name>A0AAD2FKA4_9STRA</name>
<evidence type="ECO:0000313" key="2">
    <source>
        <dbReference type="Proteomes" id="UP001295423"/>
    </source>
</evidence>
<keyword evidence="2" id="KW-1185">Reference proteome</keyword>
<protein>
    <submittedName>
        <fullName evidence="1">Uncharacterized protein</fullName>
    </submittedName>
</protein>
<organism evidence="1 2">
    <name type="scientific">Cylindrotheca closterium</name>
    <dbReference type="NCBI Taxonomy" id="2856"/>
    <lineage>
        <taxon>Eukaryota</taxon>
        <taxon>Sar</taxon>
        <taxon>Stramenopiles</taxon>
        <taxon>Ochrophyta</taxon>
        <taxon>Bacillariophyta</taxon>
        <taxon>Bacillariophyceae</taxon>
        <taxon>Bacillariophycidae</taxon>
        <taxon>Bacillariales</taxon>
        <taxon>Bacillariaceae</taxon>
        <taxon>Cylindrotheca</taxon>
    </lineage>
</organism>
<gene>
    <name evidence="1" type="ORF">CYCCA115_LOCUS5659</name>
</gene>
<reference evidence="1" key="1">
    <citation type="submission" date="2023-08" db="EMBL/GenBank/DDBJ databases">
        <authorList>
            <person name="Audoor S."/>
            <person name="Bilcke G."/>
        </authorList>
    </citation>
    <scope>NUCLEOTIDE SEQUENCE</scope>
</reference>
<sequence length="102" mass="11353">MASSNPEHQIGARVSTRAILVTRLAECKRRYGSNAKSKVDFGVVEEVVCGKAKTGRANYAIKARWTLDHVINHFWVYVTDFVVIHIPAYGALFTLKNSICDA</sequence>
<dbReference type="EMBL" id="CAKOGP040000646">
    <property type="protein sequence ID" value="CAJ1937443.1"/>
    <property type="molecule type" value="Genomic_DNA"/>
</dbReference>
<comment type="caution">
    <text evidence="1">The sequence shown here is derived from an EMBL/GenBank/DDBJ whole genome shotgun (WGS) entry which is preliminary data.</text>
</comment>
<accession>A0AAD2FKA4</accession>
<dbReference type="Proteomes" id="UP001295423">
    <property type="component" value="Unassembled WGS sequence"/>
</dbReference>